<evidence type="ECO:0000256" key="9">
    <source>
        <dbReference type="ARBA" id="ARBA00023180"/>
    </source>
</evidence>
<keyword evidence="3" id="KW-1003">Cell membrane</keyword>
<dbReference type="PROSITE" id="PS51767">
    <property type="entry name" value="PEPTIDASE_A1"/>
    <property type="match status" value="1"/>
</dbReference>
<dbReference type="Gene3D" id="2.40.70.10">
    <property type="entry name" value="Acid Proteases"/>
    <property type="match status" value="2"/>
</dbReference>
<keyword evidence="9" id="KW-0325">Glycoprotein</keyword>
<evidence type="ECO:0000256" key="8">
    <source>
        <dbReference type="ARBA" id="ARBA00023136"/>
    </source>
</evidence>
<dbReference type="InterPro" id="IPR033121">
    <property type="entry name" value="PEPTIDASE_A1"/>
</dbReference>
<dbReference type="InterPro" id="IPR001461">
    <property type="entry name" value="Aspartic_peptidase_A1"/>
</dbReference>
<name>A0A0C9S8N0_9CONI</name>
<evidence type="ECO:0000259" key="14">
    <source>
        <dbReference type="PROSITE" id="PS51767"/>
    </source>
</evidence>
<dbReference type="PRINTS" id="PR00792">
    <property type="entry name" value="PEPSIN"/>
</dbReference>
<evidence type="ECO:0000256" key="2">
    <source>
        <dbReference type="ARBA" id="ARBA00007447"/>
    </source>
</evidence>
<proteinExistence type="inferred from homology"/>
<dbReference type="InterPro" id="IPR021109">
    <property type="entry name" value="Peptidase_aspartic_dom_sf"/>
</dbReference>
<evidence type="ECO:0000256" key="10">
    <source>
        <dbReference type="ARBA" id="ARBA00023288"/>
    </source>
</evidence>
<keyword evidence="10" id="KW-0449">Lipoprotein</keyword>
<dbReference type="InterPro" id="IPR001969">
    <property type="entry name" value="Aspartic_peptidase_AS"/>
</dbReference>
<dbReference type="PANTHER" id="PTHR13683:SF743">
    <property type="entry name" value="ASPARTIC PROTEINASE-LIKE PROTEIN 1"/>
    <property type="match status" value="1"/>
</dbReference>
<dbReference type="PROSITE" id="PS00141">
    <property type="entry name" value="ASP_PROTEASE"/>
    <property type="match status" value="1"/>
</dbReference>
<dbReference type="FunFam" id="2.40.70.10:FF:000012">
    <property type="entry name" value="Aspartyl protease family protein 1"/>
    <property type="match status" value="1"/>
</dbReference>
<evidence type="ECO:0000256" key="7">
    <source>
        <dbReference type="ARBA" id="ARBA00022801"/>
    </source>
</evidence>
<dbReference type="SUPFAM" id="SSF50630">
    <property type="entry name" value="Acid proteases"/>
    <property type="match status" value="1"/>
</dbReference>
<evidence type="ECO:0000256" key="1">
    <source>
        <dbReference type="ARBA" id="ARBA00004193"/>
    </source>
</evidence>
<feature type="active site" evidence="11">
    <location>
        <position position="329"/>
    </location>
</feature>
<protein>
    <submittedName>
        <fullName evidence="15">TSA: Wollemia nobilis Ref_Wollemi_Transcript_10831_1869 transcribed RNA sequence</fullName>
    </submittedName>
</protein>
<dbReference type="GO" id="GO:0005886">
    <property type="term" value="C:plasma membrane"/>
    <property type="evidence" value="ECO:0007669"/>
    <property type="project" value="UniProtKB-SubCell"/>
</dbReference>
<organism evidence="15">
    <name type="scientific">Wollemia nobilis</name>
    <dbReference type="NCBI Taxonomy" id="56998"/>
    <lineage>
        <taxon>Eukaryota</taxon>
        <taxon>Viridiplantae</taxon>
        <taxon>Streptophyta</taxon>
        <taxon>Embryophyta</taxon>
        <taxon>Tracheophyta</taxon>
        <taxon>Spermatophyta</taxon>
        <taxon>Pinopsida</taxon>
        <taxon>Pinidae</taxon>
        <taxon>Conifers II</taxon>
        <taxon>Araucariales</taxon>
        <taxon>Araucariaceae</taxon>
        <taxon>Wollemia</taxon>
    </lineage>
</organism>
<reference evidence="15" key="1">
    <citation type="submission" date="2015-02" db="EMBL/GenBank/DDBJ databases">
        <title>A transcriptome of Wollemia nobilis - a relic of Gondwana.</title>
        <authorList>
            <person name="Chia J.Y."/>
            <person name="Leong Y.S."/>
            <person name="Abdul Karim S."/>
            <person name="Wan Azmi N."/>
            <person name="Hercus R."/>
            <person name="Croft L."/>
        </authorList>
    </citation>
    <scope>NUCLEOTIDE SEQUENCE</scope>
    <source>
        <strain evidence="15">MaeBrown</strain>
        <tissue evidence="15">Leaf</tissue>
    </source>
</reference>
<evidence type="ECO:0000313" key="15">
    <source>
        <dbReference type="EMBL" id="JAG87918.1"/>
    </source>
</evidence>
<dbReference type="CDD" id="cd05476">
    <property type="entry name" value="pepsin_A_like_plant"/>
    <property type="match status" value="1"/>
</dbReference>
<feature type="active site" evidence="11">
    <location>
        <position position="122"/>
    </location>
</feature>
<dbReference type="EMBL" id="GCHU01010774">
    <property type="protein sequence ID" value="JAG87918.1"/>
    <property type="molecule type" value="Transcribed_RNA"/>
</dbReference>
<sequence length="535" mass="58887">MKEPEGSLRLCGGFLLFVLLMESCEGLVYSSRMMHRFSDEAMGIWAEKHGVPPSAWPRKGSAEYYRLLREHDIRRRGLLAEYQSLYFSQGNETLQFGESFGWLHYTWVDIGTPNVSFLVALDTGSDLFWVPCDCIQCASTSASHYGLDRDLSMYSPGDSSTSKHLSCSSSFCEYNCKTKRQACPYIVQYLSDNTSTSGSLVEDVLYLASGDELAFGRSVKTPVVIGCGRVQSGGFLIGGAPDGLLGLGFSDISVPSLLAKAGLVQDSFSMCFQSDDSGRIFFGDTGASDQQTTPFLTLNGSRPTYVIGVEGIHVGLEALKISSFKTLIDSGTSFTYLPIDVYKHVTKEFDKQVNYPKQIYEDVPWHYCYRVRSSDSPEVPSVSFTFKGGGNFSVFNPVMPIYTRNGTLDGFCLAMEEGPFGIIGQNYMTSYRLVFDRVNLRLGWSPSDCYQLEENDGNMAPAPSPQNVGKNRAPLQQQQASPAHAVSPAIAGRTPQIQRSDCVQTQSYSVSSMLFCFAIVAILVSRIGHGGTWSY</sequence>
<dbReference type="AlphaFoldDB" id="A0A0C9S8N0"/>
<dbReference type="GO" id="GO:0006508">
    <property type="term" value="P:proteolysis"/>
    <property type="evidence" value="ECO:0007669"/>
    <property type="project" value="UniProtKB-KW"/>
</dbReference>
<evidence type="ECO:0000256" key="4">
    <source>
        <dbReference type="ARBA" id="ARBA00022670"/>
    </source>
</evidence>
<feature type="chain" id="PRO_5002212908" evidence="13">
    <location>
        <begin position="27"/>
        <end position="535"/>
    </location>
</feature>
<keyword evidence="5 13" id="KW-0732">Signal</keyword>
<dbReference type="InterPro" id="IPR032861">
    <property type="entry name" value="TAXi_N"/>
</dbReference>
<dbReference type="GO" id="GO:0004190">
    <property type="term" value="F:aspartic-type endopeptidase activity"/>
    <property type="evidence" value="ECO:0007669"/>
    <property type="project" value="UniProtKB-KW"/>
</dbReference>
<dbReference type="Pfam" id="PF14541">
    <property type="entry name" value="TAXi_C"/>
    <property type="match status" value="1"/>
</dbReference>
<feature type="domain" description="Peptidase A1" evidence="14">
    <location>
        <begin position="104"/>
        <end position="445"/>
    </location>
</feature>
<evidence type="ECO:0000256" key="11">
    <source>
        <dbReference type="PIRSR" id="PIRSR601461-1"/>
    </source>
</evidence>
<dbReference type="InterPro" id="IPR034161">
    <property type="entry name" value="Pepsin-like_plant"/>
</dbReference>
<evidence type="ECO:0000256" key="5">
    <source>
        <dbReference type="ARBA" id="ARBA00022729"/>
    </source>
</evidence>
<keyword evidence="6 12" id="KW-0064">Aspartyl protease</keyword>
<dbReference type="Pfam" id="PF14543">
    <property type="entry name" value="TAXi_N"/>
    <property type="match status" value="1"/>
</dbReference>
<feature type="signal peptide" evidence="13">
    <location>
        <begin position="1"/>
        <end position="26"/>
    </location>
</feature>
<accession>A0A0C9S8N0</accession>
<comment type="subcellular location">
    <subcellularLocation>
        <location evidence="1">Cell membrane</location>
        <topology evidence="1">Lipid-anchor</topology>
    </subcellularLocation>
</comment>
<dbReference type="InterPro" id="IPR032799">
    <property type="entry name" value="TAXi_C"/>
</dbReference>
<keyword evidence="4 12" id="KW-0645">Protease</keyword>
<evidence type="ECO:0000256" key="12">
    <source>
        <dbReference type="RuleBase" id="RU000454"/>
    </source>
</evidence>
<evidence type="ECO:0000256" key="3">
    <source>
        <dbReference type="ARBA" id="ARBA00022475"/>
    </source>
</evidence>
<dbReference type="FunFam" id="2.40.70.10:FF:000014">
    <property type="entry name" value="Aspartyl protease family protein 1"/>
    <property type="match status" value="1"/>
</dbReference>
<keyword evidence="7 12" id="KW-0378">Hydrolase</keyword>
<evidence type="ECO:0000256" key="13">
    <source>
        <dbReference type="SAM" id="SignalP"/>
    </source>
</evidence>
<keyword evidence="8" id="KW-0472">Membrane</keyword>
<dbReference type="PANTHER" id="PTHR13683">
    <property type="entry name" value="ASPARTYL PROTEASES"/>
    <property type="match status" value="1"/>
</dbReference>
<comment type="similarity">
    <text evidence="2 12">Belongs to the peptidase A1 family.</text>
</comment>
<evidence type="ECO:0000256" key="6">
    <source>
        <dbReference type="ARBA" id="ARBA00022750"/>
    </source>
</evidence>